<feature type="compositionally biased region" description="Polar residues" evidence="2">
    <location>
        <begin position="977"/>
        <end position="986"/>
    </location>
</feature>
<evidence type="ECO:0000256" key="2">
    <source>
        <dbReference type="SAM" id="MobiDB-lite"/>
    </source>
</evidence>
<sequence>MHTASASVALRLASASETGHQSVAVLSADKCQVGLRTHSGEVKKTFTFDYIPTNPEVDLPLASLVEDAVAGHNKALFTASVGRFLTQQQRIAVFRPVFSHLLRLANNSSISYGYFGVTDAKLMNLETERTISASSISSDMTPLLTPMDSPEVVETLLQRECTLPSIFYFRVESFKPVRTVGTLCLIDLGHPCFLPTTDTSYVCSGASVTGSLSIFKKIVSRFSSASSLGPIPYSESILTTLCSPFLGGNGHATFLLAVDPSDKFTSTESEHAIELFHSFRKLKSVQLLNRVDARLTTEEKKCTSLQQEIKTLKDASEMQNNTINVHTARIQELTCLLESTRQETARRISDTQKQRDAEVTEMTRKYELLLKEADLAADKKVAEVLEDAKRRVQDVVKDGEKRLADTMRMNEQEKEKWILEKADMEKKLSQSKEELHAQATHIMKEYEDKLGEMNLQKLTLVEELQKQTALRAFVDAERYTKVREIESLERANTLLNTELEKLTRAHSLAQKSATESYEAYSSLKLQVSQLQESISIITDSLALSQQETIMVHNQLTSSTETLTTQITQLENEKQELREANEQLSKKLAERKKAYKESLAALEKESEQTLATELANLKASLATEHTSEVVALVEQHQDKMREFKKQLTKSGMDQTCEAQTRADEIEAQLEKQARDHVRELRKVKAEVQGTIKDLEGRLEESEGVIEVWKRDVERLQKALHRAIEMGKKSLEDFEKEVDGERDLWDVERKALKNKIATLENRLMSISETLKSANEMQKVQLPEEIHKSIMVAAEVPPKSAEQEDKPIPRRRARMSDVSDLLEISAKVGKSVPEKRKRAPVSKKAVIDESEEDEEKTDKVEHKPTTKASSKSSRQSDNTVIDNIEYVKADKVKATKDKEKSVDHESSGSSASELVHSHKESKKKAVVTPVAVAEAEPVNLEKDEAPSESEITTVKKKGPRKQKSTASATEPPVVSEEGSTETNQVQLPKTASASTAPSSTVDIRPKKSKKIVEEKDDDAVNESQEMAEPSTSSLTTQANKKKSTGWKEYQPPVLAGRRKREPIATLEAMDDDDDPEATNVKDNAEEDDFIAPMSKKDETSATVAPKKKEKSNKENERKPKGSSKAAASVSNEAVADEDGMGNNAVPIGEGETGSTTKPKKRKATVASKSVEEEATEDDANAKDASTGKASKEGMEKKKRKLSAKAITAEEAEELPKAATAGSSVLGALVPKSPVKKPMFSFSKPNLSMLPGFSLGASSIGGGGSVANPYSIGLGLDTSVVSEFERQRKKRMEMLLAGQSQS</sequence>
<organism evidence="3 4">
    <name type="scientific">Rhizoclosmatium globosum</name>
    <dbReference type="NCBI Taxonomy" id="329046"/>
    <lineage>
        <taxon>Eukaryota</taxon>
        <taxon>Fungi</taxon>
        <taxon>Fungi incertae sedis</taxon>
        <taxon>Chytridiomycota</taxon>
        <taxon>Chytridiomycota incertae sedis</taxon>
        <taxon>Chytridiomycetes</taxon>
        <taxon>Chytridiales</taxon>
        <taxon>Chytriomycetaceae</taxon>
        <taxon>Rhizoclosmatium</taxon>
    </lineage>
</organism>
<reference evidence="3 4" key="1">
    <citation type="submission" date="2016-07" db="EMBL/GenBank/DDBJ databases">
        <title>Pervasive Adenine N6-methylation of Active Genes in Fungi.</title>
        <authorList>
            <consortium name="DOE Joint Genome Institute"/>
            <person name="Mondo S.J."/>
            <person name="Dannebaum R.O."/>
            <person name="Kuo R.C."/>
            <person name="Labutti K."/>
            <person name="Haridas S."/>
            <person name="Kuo A."/>
            <person name="Salamov A."/>
            <person name="Ahrendt S.R."/>
            <person name="Lipzen A."/>
            <person name="Sullivan W."/>
            <person name="Andreopoulos W.B."/>
            <person name="Clum A."/>
            <person name="Lindquist E."/>
            <person name="Daum C."/>
            <person name="Ramamoorthy G.K."/>
            <person name="Gryganskyi A."/>
            <person name="Culley D."/>
            <person name="Magnuson J.K."/>
            <person name="James T.Y."/>
            <person name="O'Malley M.A."/>
            <person name="Stajich J.E."/>
            <person name="Spatafora J.W."/>
            <person name="Visel A."/>
            <person name="Grigoriev I.V."/>
        </authorList>
    </citation>
    <scope>NUCLEOTIDE SEQUENCE [LARGE SCALE GENOMIC DNA]</scope>
    <source>
        <strain evidence="3 4">JEL800</strain>
    </source>
</reference>
<dbReference type="STRING" id="329046.A0A1Y2CY26"/>
<dbReference type="InterPro" id="IPR027417">
    <property type="entry name" value="P-loop_NTPase"/>
</dbReference>
<evidence type="ECO:0000313" key="3">
    <source>
        <dbReference type="EMBL" id="ORY51933.1"/>
    </source>
</evidence>
<dbReference type="SUPFAM" id="SSF52540">
    <property type="entry name" value="P-loop containing nucleoside triphosphate hydrolases"/>
    <property type="match status" value="1"/>
</dbReference>
<dbReference type="EMBL" id="MCGO01000004">
    <property type="protein sequence ID" value="ORY51933.1"/>
    <property type="molecule type" value="Genomic_DNA"/>
</dbReference>
<feature type="coiled-coil region" evidence="1">
    <location>
        <begin position="665"/>
        <end position="774"/>
    </location>
</feature>
<feature type="coiled-coil region" evidence="1">
    <location>
        <begin position="407"/>
        <end position="505"/>
    </location>
</feature>
<keyword evidence="1" id="KW-0175">Coiled coil</keyword>
<feature type="compositionally biased region" description="Low complexity" evidence="2">
    <location>
        <begin position="923"/>
        <end position="935"/>
    </location>
</feature>
<name>A0A1Y2CY26_9FUNG</name>
<evidence type="ECO:0000256" key="1">
    <source>
        <dbReference type="SAM" id="Coils"/>
    </source>
</evidence>
<dbReference type="OrthoDB" id="2161397at2759"/>
<evidence type="ECO:0008006" key="5">
    <source>
        <dbReference type="Google" id="ProtNLM"/>
    </source>
</evidence>
<feature type="compositionally biased region" description="Basic and acidic residues" evidence="2">
    <location>
        <begin position="882"/>
        <end position="903"/>
    </location>
</feature>
<evidence type="ECO:0000313" key="4">
    <source>
        <dbReference type="Proteomes" id="UP000193642"/>
    </source>
</evidence>
<feature type="compositionally biased region" description="Polar residues" evidence="2">
    <location>
        <begin position="1018"/>
        <end position="1035"/>
    </location>
</feature>
<accession>A0A1Y2CY26</accession>
<feature type="compositionally biased region" description="Basic residues" evidence="2">
    <location>
        <begin position="951"/>
        <end position="960"/>
    </location>
</feature>
<proteinExistence type="predicted"/>
<protein>
    <recommendedName>
        <fullName evidence="5">Kinesin motor domain-containing protein</fullName>
    </recommendedName>
</protein>
<feature type="coiled-coil region" evidence="1">
    <location>
        <begin position="288"/>
        <end position="343"/>
    </location>
</feature>
<feature type="compositionally biased region" description="Low complexity" evidence="2">
    <location>
        <begin position="987"/>
        <end position="997"/>
    </location>
</feature>
<feature type="compositionally biased region" description="Polar residues" evidence="2">
    <location>
        <begin position="863"/>
        <end position="878"/>
    </location>
</feature>
<dbReference type="Gene3D" id="1.20.58.1980">
    <property type="match status" value="1"/>
</dbReference>
<feature type="coiled-coil region" evidence="1">
    <location>
        <begin position="552"/>
        <end position="611"/>
    </location>
</feature>
<gene>
    <name evidence="3" type="ORF">BCR33DRAFT_712135</name>
</gene>
<comment type="caution">
    <text evidence="3">The sequence shown here is derived from an EMBL/GenBank/DDBJ whole genome shotgun (WGS) entry which is preliminary data.</text>
</comment>
<keyword evidence="4" id="KW-1185">Reference proteome</keyword>
<feature type="region of interest" description="Disordered" evidence="2">
    <location>
        <begin position="827"/>
        <end position="1196"/>
    </location>
</feature>
<dbReference type="Proteomes" id="UP000193642">
    <property type="component" value="Unassembled WGS sequence"/>
</dbReference>
<feature type="region of interest" description="Disordered" evidence="2">
    <location>
        <begin position="790"/>
        <end position="812"/>
    </location>
</feature>